<dbReference type="Proteomes" id="UP001223586">
    <property type="component" value="Unassembled WGS sequence"/>
</dbReference>
<evidence type="ECO:0000256" key="4">
    <source>
        <dbReference type="ARBA" id="ARBA00022989"/>
    </source>
</evidence>
<keyword evidence="3" id="KW-0133">Cell shape</keyword>
<evidence type="ECO:0000256" key="5">
    <source>
        <dbReference type="ARBA" id="ARBA00023136"/>
    </source>
</evidence>
<feature type="transmembrane region" description="Helical" evidence="6">
    <location>
        <begin position="12"/>
        <end position="31"/>
    </location>
</feature>
<feature type="transmembrane region" description="Helical" evidence="6">
    <location>
        <begin position="43"/>
        <end position="62"/>
    </location>
</feature>
<feature type="transmembrane region" description="Helical" evidence="6">
    <location>
        <begin position="110"/>
        <end position="130"/>
    </location>
</feature>
<evidence type="ECO:0000256" key="1">
    <source>
        <dbReference type="ARBA" id="ARBA00004141"/>
    </source>
</evidence>
<name>A0ABT9WXH3_9BACI</name>
<evidence type="ECO:0000313" key="8">
    <source>
        <dbReference type="Proteomes" id="UP001223586"/>
    </source>
</evidence>
<dbReference type="EMBL" id="JAUSTT010000024">
    <property type="protein sequence ID" value="MDQ0177572.1"/>
    <property type="molecule type" value="Genomic_DNA"/>
</dbReference>
<dbReference type="RefSeq" id="WP_307231667.1">
    <property type="nucleotide sequence ID" value="NZ_JAUSTT010000024.1"/>
</dbReference>
<keyword evidence="5 6" id="KW-0472">Membrane</keyword>
<feature type="transmembrane region" description="Helical" evidence="6">
    <location>
        <begin position="200"/>
        <end position="218"/>
    </location>
</feature>
<dbReference type="InterPro" id="IPR001182">
    <property type="entry name" value="FtsW/RodA"/>
</dbReference>
<keyword evidence="2 6" id="KW-0812">Transmembrane</keyword>
<reference evidence="7 8" key="1">
    <citation type="submission" date="2023-07" db="EMBL/GenBank/DDBJ databases">
        <title>Genomic Encyclopedia of Type Strains, Phase IV (KMG-IV): sequencing the most valuable type-strain genomes for metagenomic binning, comparative biology and taxonomic classification.</title>
        <authorList>
            <person name="Goeker M."/>
        </authorList>
    </citation>
    <scope>NUCLEOTIDE SEQUENCE [LARGE SCALE GENOMIC DNA]</scope>
    <source>
        <strain evidence="7 8">DSM 23837</strain>
    </source>
</reference>
<comment type="caution">
    <text evidence="7">The sequence shown here is derived from an EMBL/GenBank/DDBJ whole genome shotgun (WGS) entry which is preliminary data.</text>
</comment>
<protein>
    <submittedName>
        <fullName evidence="7">Rod shape determining protein RodA</fullName>
    </submittedName>
</protein>
<feature type="transmembrane region" description="Helical" evidence="6">
    <location>
        <begin position="150"/>
        <end position="168"/>
    </location>
</feature>
<accession>A0ABT9WXH3</accession>
<proteinExistence type="predicted"/>
<dbReference type="PANTHER" id="PTHR30474:SF1">
    <property type="entry name" value="PEPTIDOGLYCAN GLYCOSYLTRANSFERASE MRDB"/>
    <property type="match status" value="1"/>
</dbReference>
<comment type="subcellular location">
    <subcellularLocation>
        <location evidence="1">Membrane</location>
        <topology evidence="1">Multi-pass membrane protein</topology>
    </subcellularLocation>
</comment>
<evidence type="ECO:0000313" key="7">
    <source>
        <dbReference type="EMBL" id="MDQ0177572.1"/>
    </source>
</evidence>
<dbReference type="PANTHER" id="PTHR30474">
    <property type="entry name" value="CELL CYCLE PROTEIN"/>
    <property type="match status" value="1"/>
</dbReference>
<dbReference type="Pfam" id="PF01098">
    <property type="entry name" value="FTSW_RODA_SPOVE"/>
    <property type="match status" value="1"/>
</dbReference>
<evidence type="ECO:0000256" key="3">
    <source>
        <dbReference type="ARBA" id="ARBA00022960"/>
    </source>
</evidence>
<organism evidence="7 8">
    <name type="scientific">Bacillus chungangensis</name>
    <dbReference type="NCBI Taxonomy" id="587633"/>
    <lineage>
        <taxon>Bacteria</taxon>
        <taxon>Bacillati</taxon>
        <taxon>Bacillota</taxon>
        <taxon>Bacilli</taxon>
        <taxon>Bacillales</taxon>
        <taxon>Bacillaceae</taxon>
        <taxon>Bacillus</taxon>
    </lineage>
</organism>
<feature type="transmembrane region" description="Helical" evidence="6">
    <location>
        <begin position="174"/>
        <end position="193"/>
    </location>
</feature>
<sequence>MTSQKKITSRIDYGLVLSLMLLAIVSLIAIYSAQQSPQYDKNFAMQQAFWYGVGTVIIFIVIQFDSEQLKKLAWFLYGLGVLLVVALPFIASIAPSIAPKINGAISWYRVPGMGTFQPSEVLKVFLIVLLAKIVSDHHHQYKMKTLKTDLWLLIKLGVITMVPAAIIYKQPDLGTALVYVAIFCAIVFVSGINWKIIAPLFGGGLGFAGIMVYIVLWYPDFAAKFLADHQLGRIYSWLDPESYPKEGYHIMKSLNAIGSGQTTGKGVGNGEVYIPESHTDFIFSVIGEDFGFVGASIVIGLLFMLIYHITKTGLETKNSFYSYICAGVAMMISFQAFQNIGMTIQLMPITGIQLPFVSYGGSGLMAYMMAIGLVFSVRFHYKKYMFATDSDKPNYFDEKTGS</sequence>
<keyword evidence="4 6" id="KW-1133">Transmembrane helix</keyword>
<feature type="transmembrane region" description="Helical" evidence="6">
    <location>
        <begin position="320"/>
        <end position="337"/>
    </location>
</feature>
<keyword evidence="8" id="KW-1185">Reference proteome</keyword>
<gene>
    <name evidence="7" type="ORF">J2S08_003452</name>
</gene>
<feature type="transmembrane region" description="Helical" evidence="6">
    <location>
        <begin position="74"/>
        <end position="98"/>
    </location>
</feature>
<feature type="transmembrane region" description="Helical" evidence="6">
    <location>
        <begin position="357"/>
        <end position="377"/>
    </location>
</feature>
<evidence type="ECO:0000256" key="6">
    <source>
        <dbReference type="SAM" id="Phobius"/>
    </source>
</evidence>
<feature type="transmembrane region" description="Helical" evidence="6">
    <location>
        <begin position="290"/>
        <end position="308"/>
    </location>
</feature>
<evidence type="ECO:0000256" key="2">
    <source>
        <dbReference type="ARBA" id="ARBA00022692"/>
    </source>
</evidence>